<dbReference type="SUPFAM" id="SSF49384">
    <property type="entry name" value="Carbohydrate-binding domain"/>
    <property type="match status" value="1"/>
</dbReference>
<dbReference type="Proteomes" id="UP001408594">
    <property type="component" value="Unassembled WGS sequence"/>
</dbReference>
<dbReference type="InterPro" id="IPR008965">
    <property type="entry name" value="CBM2/CBM3_carb-bd_dom_sf"/>
</dbReference>
<evidence type="ECO:0000256" key="5">
    <source>
        <dbReference type="ARBA" id="ARBA00023295"/>
    </source>
</evidence>
<dbReference type="PRINTS" id="PR00738">
    <property type="entry name" value="GLHYDRLASE20"/>
</dbReference>
<keyword evidence="4" id="KW-0378">Hydrolase</keyword>
<dbReference type="EC" id="3.2.1.52" evidence="3"/>
<dbReference type="SUPFAM" id="SSF51445">
    <property type="entry name" value="(Trans)glycosidases"/>
    <property type="match status" value="1"/>
</dbReference>
<dbReference type="CDD" id="cd06569">
    <property type="entry name" value="GH20_Sm-chitobiase-like"/>
    <property type="match status" value="1"/>
</dbReference>
<comment type="catalytic activity">
    <reaction evidence="1">
        <text>Hydrolysis of terminal non-reducing N-acetyl-D-hexosamine residues in N-acetyl-beta-D-hexosaminides.</text>
        <dbReference type="EC" id="3.2.1.52"/>
    </reaction>
</comment>
<dbReference type="Pfam" id="PF03174">
    <property type="entry name" value="CHB_HEX_C"/>
    <property type="match status" value="1"/>
</dbReference>
<feature type="compositionally biased region" description="Polar residues" evidence="8">
    <location>
        <begin position="579"/>
        <end position="588"/>
    </location>
</feature>
<evidence type="ECO:0000256" key="8">
    <source>
        <dbReference type="SAM" id="MobiDB-lite"/>
    </source>
</evidence>
<comment type="caution">
    <text evidence="10">The sequence shown here is derived from an EMBL/GenBank/DDBJ whole genome shotgun (WGS) entry which is preliminary data.</text>
</comment>
<name>A0ABP9WPI9_9GAMM</name>
<accession>A0ABP9WPI9</accession>
<dbReference type="InterPro" id="IPR014756">
    <property type="entry name" value="Ig_E-set"/>
</dbReference>
<protein>
    <recommendedName>
        <fullName evidence="3">beta-N-acetylhexosaminidase</fullName>
        <ecNumber evidence="3">3.2.1.52</ecNumber>
    </recommendedName>
    <alternativeName>
        <fullName evidence="6">Beta-N-acetylhexosaminidase</fullName>
    </alternativeName>
    <alternativeName>
        <fullName evidence="7">N-acetyl-beta-glucosaminidase</fullName>
    </alternativeName>
</protein>
<dbReference type="Gene3D" id="2.60.40.290">
    <property type="match status" value="1"/>
</dbReference>
<dbReference type="InterPro" id="IPR015883">
    <property type="entry name" value="Glyco_hydro_20_cat"/>
</dbReference>
<dbReference type="Pfam" id="PF02838">
    <property type="entry name" value="Glyco_hydro_20b"/>
    <property type="match status" value="1"/>
</dbReference>
<keyword evidence="11" id="KW-1185">Reference proteome</keyword>
<dbReference type="Gene3D" id="3.20.20.80">
    <property type="entry name" value="Glycosidases"/>
    <property type="match status" value="1"/>
</dbReference>
<dbReference type="Pfam" id="PF00728">
    <property type="entry name" value="Glyco_hydro_20"/>
    <property type="match status" value="1"/>
</dbReference>
<dbReference type="InterPro" id="IPR004866">
    <property type="entry name" value="CHB/HEX_N_dom"/>
</dbReference>
<dbReference type="InterPro" id="IPR025705">
    <property type="entry name" value="Beta_hexosaminidase_sua/sub"/>
</dbReference>
<comment type="similarity">
    <text evidence="2">Belongs to the glycosyl hydrolase 20 family.</text>
</comment>
<sequence length="904" mass="99041">MHRLPVTATLALLLTACGKPLEKPPAVRIADHFSVTQEVLSNFQGVDKSLRADCKRAGGSGATCSTFRISLGNGGAAIEPDERDWTLYFHSIRRVFQLRNRQDFTLEHVQGDLHRLTPNAKFSGIAAGETLQLDFLAENWMQFESDFMPRLFVVDARGEARVIASTDHDSIDGLVAPIGKNDPNNWKRTATDANILADAASRFRNYTAGGSQIVPGWRERIIPRPLSTRVIGEPVTIDNGIALQSGVMVPASAAAIEARLQSLGLSASESASENPRAYPVSVAIDPARFEDAAAGATTGAYRLQTQPSGARIVGYDQAGAFYGLQSLLALADVRGQTLPAVVVEDAPRFGHRGMFLDVGRNFHSKDVVLRLLDQMAAYKLNRFHFHLSDDEGWRLEIPGLPELTEVGGRRCFDLEENQCLLPQLGSGPKSDNNGSGFFSVADYIEIVRFAAARHIEVVPEFDMPAHARAAVVAMEARYRRLAESAPERASEYRLIDPEDDTRYLSVQFYDDSYINPCIDSTYHFVDKLIREVQAMHEAAGAPLRTWHFGGDEAVNILASGNFEDAPGSDPDKGDAPASARQQPWSGSPQCRQLVADGVVESMDKLDEHYARRVSALVDAAGIATMAAWHDGVKRIADAGSELATADNYANAWGPLFWGGGDESVHLAEAGFDVVQSHSDFLYFDMPYEVDPQESGYYWASRYIDTEKTFSYAPLNTAQLAEVSTDRDGNGWSASAPPAEFVAHVRGIQGQLWSEVVRTDAQVEYMIYPRLLALAERAWHRAPWELPPQPGQVYSQETDWVDTAALAGDWKEFAATLGRKELYKLDLAGVGYRVPVPGAVWVSGMLQVAVPFQGLPVEFFDGERWQLVVMAAADSQVLALRARSADGKRVGRAVDLPLTAESASH</sequence>
<proteinExistence type="inferred from homology"/>
<dbReference type="InterPro" id="IPR029018">
    <property type="entry name" value="Hex-like_dom2"/>
</dbReference>
<evidence type="ECO:0000256" key="1">
    <source>
        <dbReference type="ARBA" id="ARBA00001231"/>
    </source>
</evidence>
<evidence type="ECO:0000256" key="2">
    <source>
        <dbReference type="ARBA" id="ARBA00006285"/>
    </source>
</evidence>
<dbReference type="InterPro" id="IPR017853">
    <property type="entry name" value="GH"/>
</dbReference>
<gene>
    <name evidence="10" type="primary">chb</name>
    <name evidence="10" type="ORF">Maes01_01508</name>
</gene>
<evidence type="ECO:0000313" key="11">
    <source>
        <dbReference type="Proteomes" id="UP001408594"/>
    </source>
</evidence>
<dbReference type="InterPro" id="IPR013783">
    <property type="entry name" value="Ig-like_fold"/>
</dbReference>
<dbReference type="PANTHER" id="PTHR22600:SF57">
    <property type="entry name" value="BETA-N-ACETYLHEXOSAMINIDASE"/>
    <property type="match status" value="1"/>
</dbReference>
<feature type="region of interest" description="Disordered" evidence="8">
    <location>
        <begin position="560"/>
        <end position="588"/>
    </location>
</feature>
<evidence type="ECO:0000259" key="9">
    <source>
        <dbReference type="SMART" id="SM01081"/>
    </source>
</evidence>
<dbReference type="InterPro" id="IPR004867">
    <property type="entry name" value="CHB_C_dom"/>
</dbReference>
<keyword evidence="5" id="KW-0326">Glycosidase</keyword>
<dbReference type="SUPFAM" id="SSF55545">
    <property type="entry name" value="beta-N-acetylhexosaminidase-like domain"/>
    <property type="match status" value="1"/>
</dbReference>
<organism evidence="10 11">
    <name type="scientific">Microbulbifer aestuariivivens</name>
    <dbReference type="NCBI Taxonomy" id="1908308"/>
    <lineage>
        <taxon>Bacteria</taxon>
        <taxon>Pseudomonadati</taxon>
        <taxon>Pseudomonadota</taxon>
        <taxon>Gammaproteobacteria</taxon>
        <taxon>Cellvibrionales</taxon>
        <taxon>Microbulbiferaceae</taxon>
        <taxon>Microbulbifer</taxon>
    </lineage>
</organism>
<dbReference type="Gene3D" id="3.30.379.10">
    <property type="entry name" value="Chitobiase/beta-hexosaminidase domain 2-like"/>
    <property type="match status" value="1"/>
</dbReference>
<evidence type="ECO:0000256" key="3">
    <source>
        <dbReference type="ARBA" id="ARBA00012663"/>
    </source>
</evidence>
<reference evidence="10 11" key="1">
    <citation type="submission" date="2024-02" db="EMBL/GenBank/DDBJ databases">
        <title>Microbulbifer aestuariivivens NBRC 112533.</title>
        <authorList>
            <person name="Ichikawa N."/>
            <person name="Katano-Makiyama Y."/>
            <person name="Hidaka K."/>
        </authorList>
    </citation>
    <scope>NUCLEOTIDE SEQUENCE [LARGE SCALE GENOMIC DNA]</scope>
    <source>
        <strain evidence="10 11">NBRC 112533</strain>
    </source>
</reference>
<dbReference type="RefSeq" id="WP_345550246.1">
    <property type="nucleotide sequence ID" value="NZ_BAABRT010000010.1"/>
</dbReference>
<dbReference type="PROSITE" id="PS51257">
    <property type="entry name" value="PROKAR_LIPOPROTEIN"/>
    <property type="match status" value="1"/>
</dbReference>
<dbReference type="InterPro" id="IPR015882">
    <property type="entry name" value="HEX_bac_N"/>
</dbReference>
<evidence type="ECO:0000256" key="6">
    <source>
        <dbReference type="ARBA" id="ARBA00030512"/>
    </source>
</evidence>
<evidence type="ECO:0000256" key="7">
    <source>
        <dbReference type="ARBA" id="ARBA00033000"/>
    </source>
</evidence>
<dbReference type="PANTHER" id="PTHR22600">
    <property type="entry name" value="BETA-HEXOSAMINIDASE"/>
    <property type="match status" value="1"/>
</dbReference>
<dbReference type="EMBL" id="BAABRT010000010">
    <property type="protein sequence ID" value="GAA5524949.1"/>
    <property type="molecule type" value="Genomic_DNA"/>
</dbReference>
<feature type="domain" description="Chitobiase/beta-hexosaminidases N-terminal" evidence="9">
    <location>
        <begin position="31"/>
        <end position="201"/>
    </location>
</feature>
<dbReference type="SUPFAM" id="SSF81296">
    <property type="entry name" value="E set domains"/>
    <property type="match status" value="1"/>
</dbReference>
<dbReference type="SMART" id="SM01081">
    <property type="entry name" value="CHB_HEX"/>
    <property type="match status" value="1"/>
</dbReference>
<evidence type="ECO:0000256" key="4">
    <source>
        <dbReference type="ARBA" id="ARBA00022801"/>
    </source>
</evidence>
<dbReference type="InterPro" id="IPR012291">
    <property type="entry name" value="CBM2_carb-bd_dom_sf"/>
</dbReference>
<evidence type="ECO:0000313" key="10">
    <source>
        <dbReference type="EMBL" id="GAA5524949.1"/>
    </source>
</evidence>
<dbReference type="Gene3D" id="2.60.40.10">
    <property type="entry name" value="Immunoglobulins"/>
    <property type="match status" value="1"/>
</dbReference>
<dbReference type="Pfam" id="PF03173">
    <property type="entry name" value="CHB_HEX"/>
    <property type="match status" value="1"/>
</dbReference>